<evidence type="ECO:0000256" key="1">
    <source>
        <dbReference type="HAMAP-Rule" id="MF_00799"/>
    </source>
</evidence>
<dbReference type="Pfam" id="PF13452">
    <property type="entry name" value="FAS1_DH_region"/>
    <property type="match status" value="1"/>
</dbReference>
<dbReference type="InterPro" id="IPR029069">
    <property type="entry name" value="HotDog_dom_sf"/>
</dbReference>
<dbReference type="NCBIfam" id="NF010245">
    <property type="entry name" value="PRK13692.1"/>
    <property type="match status" value="1"/>
</dbReference>
<dbReference type="InterPro" id="IPR054849">
    <property type="entry name" value="UPF0336_fam"/>
</dbReference>
<feature type="domain" description="FAS1-like dehydratase" evidence="2">
    <location>
        <begin position="7"/>
        <end position="137"/>
    </location>
</feature>
<proteinExistence type="inferred from homology"/>
<comment type="caution">
    <text evidence="3">The sequence shown here is derived from an EMBL/GenBank/DDBJ whole genome shotgun (WGS) entry which is preliminary data.</text>
</comment>
<accession>A0A0D1K0B1</accession>
<dbReference type="AlphaFoldDB" id="A0A0D1K0B1"/>
<dbReference type="RefSeq" id="WP_043401587.1">
    <property type="nucleotide sequence ID" value="NZ_JXST01000003.1"/>
</dbReference>
<dbReference type="InterPro" id="IPR039569">
    <property type="entry name" value="FAS1-like_DH_region"/>
</dbReference>
<dbReference type="PATRIC" id="fig|280871.6.peg.537"/>
<evidence type="ECO:0000259" key="2">
    <source>
        <dbReference type="Pfam" id="PF13452"/>
    </source>
</evidence>
<dbReference type="HAMAP" id="MF_00799">
    <property type="entry name" value="UPF0336"/>
    <property type="match status" value="1"/>
</dbReference>
<organism evidence="3 4">
    <name type="scientific">Mycolicibacterium llatzerense</name>
    <dbReference type="NCBI Taxonomy" id="280871"/>
    <lineage>
        <taxon>Bacteria</taxon>
        <taxon>Bacillati</taxon>
        <taxon>Actinomycetota</taxon>
        <taxon>Actinomycetes</taxon>
        <taxon>Mycobacteriales</taxon>
        <taxon>Mycobacteriaceae</taxon>
        <taxon>Mycolicibacterium</taxon>
    </lineage>
</organism>
<dbReference type="CDD" id="cd03441">
    <property type="entry name" value="R_hydratase_like"/>
    <property type="match status" value="1"/>
</dbReference>
<keyword evidence="4" id="KW-1185">Reference proteome</keyword>
<gene>
    <name evidence="3" type="ORF">TL10_02655</name>
</gene>
<name>A0A0D1K0B1_9MYCO</name>
<dbReference type="Proteomes" id="UP000032221">
    <property type="component" value="Unassembled WGS sequence"/>
</dbReference>
<dbReference type="InterPro" id="IPR016709">
    <property type="entry name" value="HadA-like"/>
</dbReference>
<dbReference type="Gene3D" id="3.10.129.10">
    <property type="entry name" value="Hotdog Thioesterase"/>
    <property type="match status" value="1"/>
</dbReference>
<reference evidence="3 4" key="1">
    <citation type="submission" date="2015-01" db="EMBL/GenBank/DDBJ databases">
        <title>Genome sequence of Mycobacterium llatzerense and Mycobacterium immunogenum recovered from brain abscess.</title>
        <authorList>
            <person name="Greninger A.L."/>
            <person name="Langelier C."/>
            <person name="Cunningham G."/>
            <person name="Chiu C.Y."/>
            <person name="Miller S."/>
        </authorList>
    </citation>
    <scope>NUCLEOTIDE SEQUENCE [LARGE SCALE GENOMIC DNA]</scope>
    <source>
        <strain evidence="3 4">CLUC14</strain>
    </source>
</reference>
<dbReference type="SUPFAM" id="SSF54637">
    <property type="entry name" value="Thioesterase/thiol ester dehydrase-isomerase"/>
    <property type="match status" value="1"/>
</dbReference>
<dbReference type="OrthoDB" id="5415111at2"/>
<dbReference type="EMBL" id="JXST01000003">
    <property type="protein sequence ID" value="KIU18359.1"/>
    <property type="molecule type" value="Genomic_DNA"/>
</dbReference>
<dbReference type="PIRSF" id="PIRSF018072">
    <property type="entry name" value="UCP018072"/>
    <property type="match status" value="1"/>
</dbReference>
<dbReference type="NCBIfam" id="NF040624">
    <property type="entry name" value="HadA"/>
    <property type="match status" value="1"/>
</dbReference>
<dbReference type="STRING" id="280871.TL10_02655"/>
<protein>
    <recommendedName>
        <fullName evidence="1">UPF0336 protein TL10_02655</fullName>
    </recommendedName>
</protein>
<evidence type="ECO:0000313" key="3">
    <source>
        <dbReference type="EMBL" id="KIU18359.1"/>
    </source>
</evidence>
<evidence type="ECO:0000313" key="4">
    <source>
        <dbReference type="Proteomes" id="UP000032221"/>
    </source>
</evidence>
<comment type="similarity">
    <text evidence="1">Belongs to the UPF0336 family.</text>
</comment>
<sequence>MGLSAEIVGYHYRHPECYEVGREKIREHAIAVQNDDACFHQESAAAELGHDALLAPLTFISIFGYQAQLAMFEDAGVVISDAQIIHVDQELKFFAPIKAGDKLFYDVYVDSFRQAHGTDIIVTKNIITNDRGDVVQEAYTTLAGRSGEDGQKGFSDGAS</sequence>